<name>A0A2T7BBH9_9BACT</name>
<dbReference type="InterPro" id="IPR023917">
    <property type="entry name" value="Bifunctiontional_GlmU_bac-type"/>
</dbReference>
<sequence>MNRNYILFDTPDRDLLYPFTLTRPVAACRTGILTIQEKWAHWLQAPCSFYTVHWLQEKYPLPAMEADSLQVLINGHLLPDAALVAAVQALEDGHELYKDNRLVAKAVKGKDFFTHGHKRLNHAPAILQVKTPWDLFQFNDKALRADFALLTAGRTSAPLPASNQVMGAGQVFLEPGAKVECCLLNATEGPVYLGKNALVMEGSLIRGPFAMGEGAVLKMGTRVYGATTLGPYSTGGGEIKNSVIFGYSNKAHDGYLGDAVIGEWCNLGANTSNSNLKNNAGTVKVWMEARKEAWPAGRKCGVLMGDYSRAAINTSFNTGAVVGVSCNVFGAGLTEKFISSFAWGAGQYVLDTAFRDIGNWMELKGKKLEEADKNILRTIFERRYETMTAIDII</sequence>
<dbReference type="InterPro" id="IPR050065">
    <property type="entry name" value="GlmU-like"/>
</dbReference>
<dbReference type="OrthoDB" id="9784832at2"/>
<accession>A0A2T7BBH9</accession>
<dbReference type="GO" id="GO:0016746">
    <property type="term" value="F:acyltransferase activity"/>
    <property type="evidence" value="ECO:0007669"/>
    <property type="project" value="UniProtKB-KW"/>
</dbReference>
<evidence type="ECO:0000256" key="1">
    <source>
        <dbReference type="ARBA" id="ARBA00022679"/>
    </source>
</evidence>
<keyword evidence="2" id="KW-0012">Acyltransferase</keyword>
<keyword evidence="1 3" id="KW-0808">Transferase</keyword>
<keyword evidence="4" id="KW-1185">Reference proteome</keyword>
<evidence type="ECO:0000313" key="4">
    <source>
        <dbReference type="Proteomes" id="UP000244450"/>
    </source>
</evidence>
<dbReference type="EMBL" id="QCYK01000004">
    <property type="protein sequence ID" value="PUZ21752.1"/>
    <property type="molecule type" value="Genomic_DNA"/>
</dbReference>
<dbReference type="PANTHER" id="PTHR43584:SF8">
    <property type="entry name" value="N-ACETYLMURAMATE ALPHA-1-PHOSPHATE URIDYLYLTRANSFERASE"/>
    <property type="match status" value="1"/>
</dbReference>
<gene>
    <name evidence="3" type="ORF">DCC81_24495</name>
</gene>
<dbReference type="PANTHER" id="PTHR43584">
    <property type="entry name" value="NUCLEOTIDYL TRANSFERASE"/>
    <property type="match status" value="1"/>
</dbReference>
<dbReference type="AlphaFoldDB" id="A0A2T7BBH9"/>
<reference evidence="3 4" key="1">
    <citation type="submission" date="2018-04" db="EMBL/GenBank/DDBJ databases">
        <title>Chitinophaga fuyangensis sp. nov., isolated from soil in a chemical factory.</title>
        <authorList>
            <person name="Chen K."/>
        </authorList>
    </citation>
    <scope>NUCLEOTIDE SEQUENCE [LARGE SCALE GENOMIC DNA]</scope>
    <source>
        <strain evidence="3 4">LY-1</strain>
    </source>
</reference>
<evidence type="ECO:0000256" key="2">
    <source>
        <dbReference type="ARBA" id="ARBA00023315"/>
    </source>
</evidence>
<dbReference type="NCBIfam" id="TIGR03991">
    <property type="entry name" value="alt_bact_glmU"/>
    <property type="match status" value="1"/>
</dbReference>
<dbReference type="InterPro" id="IPR011004">
    <property type="entry name" value="Trimer_LpxA-like_sf"/>
</dbReference>
<dbReference type="GO" id="GO:0016779">
    <property type="term" value="F:nucleotidyltransferase activity"/>
    <property type="evidence" value="ECO:0007669"/>
    <property type="project" value="UniProtKB-ARBA"/>
</dbReference>
<dbReference type="RefSeq" id="WP_108689401.1">
    <property type="nucleotide sequence ID" value="NZ_QCYK01000004.1"/>
</dbReference>
<dbReference type="Proteomes" id="UP000244450">
    <property type="component" value="Unassembled WGS sequence"/>
</dbReference>
<dbReference type="Gene3D" id="2.160.10.10">
    <property type="entry name" value="Hexapeptide repeat proteins"/>
    <property type="match status" value="1"/>
</dbReference>
<dbReference type="Pfam" id="PF13562">
    <property type="entry name" value="NTP_transf_4"/>
    <property type="match status" value="1"/>
</dbReference>
<proteinExistence type="predicted"/>
<dbReference type="SUPFAM" id="SSF51161">
    <property type="entry name" value="Trimeric LpxA-like enzymes"/>
    <property type="match status" value="1"/>
</dbReference>
<protein>
    <submittedName>
        <fullName evidence="3">Glucose-1-phosphate thymidylyltransferase</fullName>
    </submittedName>
</protein>
<organism evidence="3 4">
    <name type="scientific">Chitinophaga parva</name>
    <dbReference type="NCBI Taxonomy" id="2169414"/>
    <lineage>
        <taxon>Bacteria</taxon>
        <taxon>Pseudomonadati</taxon>
        <taxon>Bacteroidota</taxon>
        <taxon>Chitinophagia</taxon>
        <taxon>Chitinophagales</taxon>
        <taxon>Chitinophagaceae</taxon>
        <taxon>Chitinophaga</taxon>
    </lineage>
</organism>
<evidence type="ECO:0000313" key="3">
    <source>
        <dbReference type="EMBL" id="PUZ21752.1"/>
    </source>
</evidence>
<comment type="caution">
    <text evidence="3">The sequence shown here is derived from an EMBL/GenBank/DDBJ whole genome shotgun (WGS) entry which is preliminary data.</text>
</comment>